<reference evidence="2 3" key="1">
    <citation type="submission" date="2015-03" db="EMBL/GenBank/DDBJ databases">
        <title>Draft Genome Sequence of Burkholderia andropogonis type strain ICMP2807, isolated from Sorghum bicolor.</title>
        <authorList>
            <person name="Lopes-Santos L."/>
            <person name="Castro D.B."/>
            <person name="Ottoboni L.M."/>
            <person name="Park D."/>
            <person name="Weirc B.S."/>
            <person name="Destefano S.A."/>
        </authorList>
    </citation>
    <scope>NUCLEOTIDE SEQUENCE [LARGE SCALE GENOMIC DNA]</scope>
    <source>
        <strain evidence="2 3">ICMP2807</strain>
    </source>
</reference>
<evidence type="ECO:0000259" key="1">
    <source>
        <dbReference type="Pfam" id="PF00005"/>
    </source>
</evidence>
<dbReference type="Pfam" id="PF00005">
    <property type="entry name" value="ABC_tran"/>
    <property type="match status" value="1"/>
</dbReference>
<gene>
    <name evidence="2" type="ORF">WM40_09190</name>
</gene>
<protein>
    <recommendedName>
        <fullName evidence="1">ABC transporter domain-containing protein</fullName>
    </recommendedName>
</protein>
<dbReference type="STRING" id="28092.WM40_09190"/>
<feature type="domain" description="ABC transporter" evidence="1">
    <location>
        <begin position="54"/>
        <end position="167"/>
    </location>
</feature>
<organism evidence="2 3">
    <name type="scientific">Robbsia andropogonis</name>
    <dbReference type="NCBI Taxonomy" id="28092"/>
    <lineage>
        <taxon>Bacteria</taxon>
        <taxon>Pseudomonadati</taxon>
        <taxon>Pseudomonadota</taxon>
        <taxon>Betaproteobacteria</taxon>
        <taxon>Burkholderiales</taxon>
        <taxon>Burkholderiaceae</taxon>
        <taxon>Robbsia</taxon>
    </lineage>
</organism>
<dbReference type="InterPro" id="IPR027417">
    <property type="entry name" value="P-loop_NTPase"/>
</dbReference>
<evidence type="ECO:0000313" key="2">
    <source>
        <dbReference type="EMBL" id="KKB63836.1"/>
    </source>
</evidence>
<dbReference type="InterPro" id="IPR003439">
    <property type="entry name" value="ABC_transporter-like_ATP-bd"/>
</dbReference>
<comment type="caution">
    <text evidence="2">The sequence shown here is derived from an EMBL/GenBank/DDBJ whole genome shotgun (WGS) entry which is preliminary data.</text>
</comment>
<dbReference type="PATRIC" id="fig|28092.6.peg.2165"/>
<name>A0A0F5K136_9BURK</name>
<dbReference type="GO" id="GO:0016887">
    <property type="term" value="F:ATP hydrolysis activity"/>
    <property type="evidence" value="ECO:0007669"/>
    <property type="project" value="InterPro"/>
</dbReference>
<dbReference type="AlphaFoldDB" id="A0A0F5K136"/>
<dbReference type="GO" id="GO:0005524">
    <property type="term" value="F:ATP binding"/>
    <property type="evidence" value="ECO:0007669"/>
    <property type="project" value="InterPro"/>
</dbReference>
<dbReference type="SUPFAM" id="SSF52540">
    <property type="entry name" value="P-loop containing nucleoside triphosphate hydrolases"/>
    <property type="match status" value="1"/>
</dbReference>
<dbReference type="RefSeq" id="WP_024902828.1">
    <property type="nucleotide sequence ID" value="NZ_CADFGU010000001.1"/>
</dbReference>
<sequence length="217" mass="23843">MKSATLLTTAGLSVRFPQSGGSFWAWAAGKLKNLGNRDGFVSKGGGVLCEYRGFQLREGECYALCGREGFVSAALFDLVEGKYRKHAGTISMSGGFISSRQQFDQLRSNTTLQALFRSRADLEKLLSFADLFAQASLRLEDLAWSEKVRFSVALALLSSERLVVIDERLFACDTTFIAKVLEQIRFAKAQGRAFLLAAPHWDAVKPVADKAIGFKIS</sequence>
<proteinExistence type="predicted"/>
<dbReference type="EMBL" id="LAQU01000007">
    <property type="protein sequence ID" value="KKB63836.1"/>
    <property type="molecule type" value="Genomic_DNA"/>
</dbReference>
<dbReference type="Gene3D" id="3.40.50.300">
    <property type="entry name" value="P-loop containing nucleotide triphosphate hydrolases"/>
    <property type="match status" value="1"/>
</dbReference>
<dbReference type="Proteomes" id="UP000033618">
    <property type="component" value="Unassembled WGS sequence"/>
</dbReference>
<dbReference type="CDD" id="cd00267">
    <property type="entry name" value="ABC_ATPase"/>
    <property type="match status" value="1"/>
</dbReference>
<evidence type="ECO:0000313" key="3">
    <source>
        <dbReference type="Proteomes" id="UP000033618"/>
    </source>
</evidence>
<accession>A0A0F5K136</accession>
<keyword evidence="3" id="KW-1185">Reference proteome</keyword>
<dbReference type="OrthoDB" id="9998155at2"/>